<dbReference type="Proteomes" id="UP001162972">
    <property type="component" value="Chromosome 11"/>
</dbReference>
<gene>
    <name evidence="2" type="ORF">OIU84_002187</name>
</gene>
<sequence>MGGSKWRGWTRQCISTAKLSVLVNWHPTEDFAMEKGLRQGDSLSPFVFTIAAEGFSKMLERGCSMGLTEGISHGQNQMQITHHQFVDDILIFRLKKSLLSSKYEKNSPVL</sequence>
<reference evidence="2 3" key="1">
    <citation type="journal article" date="2023" name="Int. J. Mol. Sci.">
        <title>De Novo Assembly and Annotation of 11 Diverse Shrub Willow (Salix) Genomes Reveals Novel Gene Organization in Sex-Linked Regions.</title>
        <authorList>
            <person name="Hyden B."/>
            <person name="Feng K."/>
            <person name="Yates T.B."/>
            <person name="Jawdy S."/>
            <person name="Cereghino C."/>
            <person name="Smart L.B."/>
            <person name="Muchero W."/>
        </authorList>
    </citation>
    <scope>NUCLEOTIDE SEQUENCE [LARGE SCALE GENOMIC DNA]</scope>
    <source>
        <tissue evidence="2">Shoot tip</tissue>
    </source>
</reference>
<dbReference type="Pfam" id="PF00078">
    <property type="entry name" value="RVT_1"/>
    <property type="match status" value="1"/>
</dbReference>
<evidence type="ECO:0000259" key="1">
    <source>
        <dbReference type="Pfam" id="PF00078"/>
    </source>
</evidence>
<feature type="domain" description="Reverse transcriptase" evidence="1">
    <location>
        <begin position="9"/>
        <end position="96"/>
    </location>
</feature>
<keyword evidence="3" id="KW-1185">Reference proteome</keyword>
<evidence type="ECO:0000313" key="3">
    <source>
        <dbReference type="Proteomes" id="UP001162972"/>
    </source>
</evidence>
<dbReference type="InterPro" id="IPR000477">
    <property type="entry name" value="RT_dom"/>
</dbReference>
<proteinExistence type="predicted"/>
<evidence type="ECO:0000313" key="2">
    <source>
        <dbReference type="EMBL" id="KAJ6416289.1"/>
    </source>
</evidence>
<name>A0AAD6K3L5_9ROSI</name>
<accession>A0AAD6K3L5</accession>
<dbReference type="AlphaFoldDB" id="A0AAD6K3L5"/>
<organism evidence="2 3">
    <name type="scientific">Salix udensis</name>
    <dbReference type="NCBI Taxonomy" id="889485"/>
    <lineage>
        <taxon>Eukaryota</taxon>
        <taxon>Viridiplantae</taxon>
        <taxon>Streptophyta</taxon>
        <taxon>Embryophyta</taxon>
        <taxon>Tracheophyta</taxon>
        <taxon>Spermatophyta</taxon>
        <taxon>Magnoliopsida</taxon>
        <taxon>eudicotyledons</taxon>
        <taxon>Gunneridae</taxon>
        <taxon>Pentapetalae</taxon>
        <taxon>rosids</taxon>
        <taxon>fabids</taxon>
        <taxon>Malpighiales</taxon>
        <taxon>Salicaceae</taxon>
        <taxon>Saliceae</taxon>
        <taxon>Salix</taxon>
    </lineage>
</organism>
<protein>
    <recommendedName>
        <fullName evidence="1">Reverse transcriptase domain-containing protein</fullName>
    </recommendedName>
</protein>
<comment type="caution">
    <text evidence="2">The sequence shown here is derived from an EMBL/GenBank/DDBJ whole genome shotgun (WGS) entry which is preliminary data.</text>
</comment>
<dbReference type="EMBL" id="JAPFFJ010000011">
    <property type="protein sequence ID" value="KAJ6416289.1"/>
    <property type="molecule type" value="Genomic_DNA"/>
</dbReference>